<dbReference type="SMART" id="SM00530">
    <property type="entry name" value="HTH_XRE"/>
    <property type="match status" value="1"/>
</dbReference>
<feature type="domain" description="HTH cro/C1-type" evidence="1">
    <location>
        <begin position="18"/>
        <end position="63"/>
    </location>
</feature>
<dbReference type="Gene3D" id="1.10.260.40">
    <property type="entry name" value="lambda repressor-like DNA-binding domains"/>
    <property type="match status" value="1"/>
</dbReference>
<sequence>MEYGTIMSPNVVPVGKKIRQIREAVGLSRPKFAELLGVPPTTLKNYELGYREVGGAFLVALAHHPELHQFTLWLLADKKSAEIGQIGPEEYLAKA</sequence>
<dbReference type="Pfam" id="PF01381">
    <property type="entry name" value="HTH_3"/>
    <property type="match status" value="1"/>
</dbReference>
<evidence type="ECO:0000313" key="2">
    <source>
        <dbReference type="EMBL" id="ALP42658.1"/>
    </source>
</evidence>
<evidence type="ECO:0000259" key="1">
    <source>
        <dbReference type="PROSITE" id="PS50943"/>
    </source>
</evidence>
<accession>A0A0S2SLZ7</accession>
<dbReference type="InterPro" id="IPR001387">
    <property type="entry name" value="Cro/C1-type_HTH"/>
</dbReference>
<dbReference type="AlphaFoldDB" id="A0A0S2SLZ7"/>
<dbReference type="GO" id="GO:0003677">
    <property type="term" value="F:DNA binding"/>
    <property type="evidence" value="ECO:0007669"/>
    <property type="project" value="InterPro"/>
</dbReference>
<dbReference type="SUPFAM" id="SSF47413">
    <property type="entry name" value="lambda repressor-like DNA-binding domains"/>
    <property type="match status" value="1"/>
</dbReference>
<dbReference type="EMBL" id="CP013067">
    <property type="protein sequence ID" value="ALP42658.1"/>
    <property type="molecule type" value="Genomic_DNA"/>
</dbReference>
<protein>
    <submittedName>
        <fullName evidence="2">XRE family transcriptional regulator</fullName>
    </submittedName>
</protein>
<dbReference type="CDD" id="cd00093">
    <property type="entry name" value="HTH_XRE"/>
    <property type="match status" value="1"/>
</dbReference>
<reference evidence="3" key="1">
    <citation type="submission" date="2015-10" db="EMBL/GenBank/DDBJ databases">
        <title>Complete Genome Sequence of Aeromonas schubertii strain WL1483.</title>
        <authorList>
            <person name="Liu L."/>
        </authorList>
    </citation>
    <scope>NUCLEOTIDE SEQUENCE [LARGE SCALE GENOMIC DNA]</scope>
    <source>
        <strain evidence="3">WL1483</strain>
    </source>
</reference>
<reference evidence="2 3" key="2">
    <citation type="journal article" date="2016" name="Genome Announc.">
        <title>Complete Genome Sequence of the Highly Virulent Aeromonas schubertii Strain WL1483, Isolated from Diseased Snakehead Fish (Channa argus) in China.</title>
        <authorList>
            <person name="Liu L."/>
            <person name="Li N."/>
            <person name="Zhang D."/>
            <person name="Fu X."/>
            <person name="Shi C."/>
            <person name="Lin Q."/>
            <person name="Hao G."/>
        </authorList>
    </citation>
    <scope>NUCLEOTIDE SEQUENCE [LARGE SCALE GENOMIC DNA]</scope>
    <source>
        <strain evidence="2 3">WL1483</strain>
    </source>
</reference>
<organism evidence="2 3">
    <name type="scientific">Aeromonas schubertii</name>
    <dbReference type="NCBI Taxonomy" id="652"/>
    <lineage>
        <taxon>Bacteria</taxon>
        <taxon>Pseudomonadati</taxon>
        <taxon>Pseudomonadota</taxon>
        <taxon>Gammaproteobacteria</taxon>
        <taxon>Aeromonadales</taxon>
        <taxon>Aeromonadaceae</taxon>
        <taxon>Aeromonas</taxon>
    </lineage>
</organism>
<gene>
    <name evidence="2" type="ORF">WL1483_3239</name>
</gene>
<evidence type="ECO:0000313" key="3">
    <source>
        <dbReference type="Proteomes" id="UP000058114"/>
    </source>
</evidence>
<dbReference type="KEGG" id="asr:WL1483_3239"/>
<name>A0A0S2SLZ7_9GAMM</name>
<dbReference type="InterPro" id="IPR010982">
    <property type="entry name" value="Lambda_DNA-bd_dom_sf"/>
</dbReference>
<dbReference type="PROSITE" id="PS50943">
    <property type="entry name" value="HTH_CROC1"/>
    <property type="match status" value="1"/>
</dbReference>
<dbReference type="PATRIC" id="fig|652.5.peg.1623"/>
<proteinExistence type="predicted"/>
<dbReference type="Proteomes" id="UP000058114">
    <property type="component" value="Chromosome"/>
</dbReference>